<sequence>MNSATDIGMASSDEFRILSPTAILGYGFPVESLRRGLGREPHAIAVDAGSVDPGPFYLGAGKPFVSRSATLRDLALLLPAARERDIPLIIGTAGGAGAKPHVDWTLEILDQVARDHGMTVDVGVIYTDVEAQRVAQALAADEITALDHAPALDEGSLAATERIVAQIGCPPVARALRRGFKVIVCGRAYDPAVFAAPAMVAGYPDAAALHMGKILECAAIAADPGSGRDCVLGTVDADGFTLETLSPARSFTDYSVAAHALYEKSDPYHLPGPEGTLDLTDVRYEALSGGRVRVTGSRLQPPARPCVKLEGARREGYRSLFIAGIRDPRFIRQLDDVIDSISSDVRAEQPALRIAAHVYGRDGVMGSREPNRNPGHEVGLVLEVLAETQEAADAGCGMLRSTLLHFGYPGRIATAGNLALPFSPSDISCGPCYTFSLYHLLDMELEQTAFEAVARRIG</sequence>
<name>A0AAE3G7F0_9GAMM</name>
<proteinExistence type="predicted"/>
<feature type="domain" description="Acyclic terpene utilisation N-terminal" evidence="1">
    <location>
        <begin position="71"/>
        <end position="221"/>
    </location>
</feature>
<dbReference type="Proteomes" id="UP001205843">
    <property type="component" value="Unassembled WGS sequence"/>
</dbReference>
<evidence type="ECO:0000313" key="2">
    <source>
        <dbReference type="EMBL" id="MCP1676439.1"/>
    </source>
</evidence>
<comment type="caution">
    <text evidence="2">The sequence shown here is derived from an EMBL/GenBank/DDBJ whole genome shotgun (WGS) entry which is preliminary data.</text>
</comment>
<evidence type="ECO:0000259" key="1">
    <source>
        <dbReference type="Pfam" id="PF07287"/>
    </source>
</evidence>
<dbReference type="Pfam" id="PF07287">
    <property type="entry name" value="AtuA"/>
    <property type="match status" value="2"/>
</dbReference>
<dbReference type="RefSeq" id="WP_253482568.1">
    <property type="nucleotide sequence ID" value="NZ_JALJXV010000009.1"/>
</dbReference>
<organism evidence="2 3">
    <name type="scientific">Natronocella acetinitrilica</name>
    <dbReference type="NCBI Taxonomy" id="414046"/>
    <lineage>
        <taxon>Bacteria</taxon>
        <taxon>Pseudomonadati</taxon>
        <taxon>Pseudomonadota</taxon>
        <taxon>Gammaproteobacteria</taxon>
        <taxon>Chromatiales</taxon>
        <taxon>Ectothiorhodospiraceae</taxon>
        <taxon>Natronocella</taxon>
    </lineage>
</organism>
<reference evidence="2" key="1">
    <citation type="submission" date="2022-03" db="EMBL/GenBank/DDBJ databases">
        <title>Genomic Encyclopedia of Type Strains, Phase III (KMG-III): the genomes of soil and plant-associated and newly described type strains.</title>
        <authorList>
            <person name="Whitman W."/>
        </authorList>
    </citation>
    <scope>NUCLEOTIDE SEQUENCE</scope>
    <source>
        <strain evidence="2">ANL 6-2</strain>
    </source>
</reference>
<dbReference type="EMBL" id="JALJXV010000009">
    <property type="protein sequence ID" value="MCP1676439.1"/>
    <property type="molecule type" value="Genomic_DNA"/>
</dbReference>
<keyword evidence="3" id="KW-1185">Reference proteome</keyword>
<evidence type="ECO:0000313" key="3">
    <source>
        <dbReference type="Proteomes" id="UP001205843"/>
    </source>
</evidence>
<feature type="domain" description="Acyclic terpene utilisation N-terminal" evidence="1">
    <location>
        <begin position="253"/>
        <end position="398"/>
    </location>
</feature>
<gene>
    <name evidence="2" type="ORF">J2T57_003600</name>
</gene>
<dbReference type="AlphaFoldDB" id="A0AAE3G7F0"/>
<protein>
    <recommendedName>
        <fullName evidence="1">Acyclic terpene utilisation N-terminal domain-containing protein</fullName>
    </recommendedName>
</protein>
<dbReference type="InterPro" id="IPR010839">
    <property type="entry name" value="AtuA_N"/>
</dbReference>
<accession>A0AAE3G7F0</accession>